<dbReference type="Pfam" id="PF18143">
    <property type="entry name" value="HAD_SAK_2"/>
    <property type="match status" value="1"/>
</dbReference>
<dbReference type="KEGG" id="ctes:O987_28250"/>
<dbReference type="AlphaFoldDB" id="A0A076Q0M8"/>
<feature type="region of interest" description="Disordered" evidence="1">
    <location>
        <begin position="171"/>
        <end position="190"/>
    </location>
</feature>
<evidence type="ECO:0000313" key="3">
    <source>
        <dbReference type="Proteomes" id="UP000028782"/>
    </source>
</evidence>
<dbReference type="Proteomes" id="UP000028782">
    <property type="component" value="Chromosome"/>
</dbReference>
<organism evidence="2 3">
    <name type="scientific">Comamonas testosteroni TK102</name>
    <dbReference type="NCBI Taxonomy" id="1392005"/>
    <lineage>
        <taxon>Bacteria</taxon>
        <taxon>Pseudomonadati</taxon>
        <taxon>Pseudomonadota</taxon>
        <taxon>Betaproteobacteria</taxon>
        <taxon>Burkholderiales</taxon>
        <taxon>Comamonadaceae</taxon>
        <taxon>Comamonas</taxon>
    </lineage>
</organism>
<reference evidence="2 3" key="1">
    <citation type="journal article" date="2014" name="Genome Announc.">
        <title>Complete Genome Sequence of Polychlorinated Biphenyl Degrader Comamonas testosteroni TK102 (NBRC 109938).</title>
        <authorList>
            <person name="Fukuda K."/>
            <person name="Hosoyama A."/>
            <person name="Tsuchikane K."/>
            <person name="Ohji S."/>
            <person name="Yamazoe A."/>
            <person name="Fujita N."/>
            <person name="Shintani M."/>
            <person name="Kimbara K."/>
        </authorList>
    </citation>
    <scope>NUCLEOTIDE SEQUENCE [LARGE SCALE GENOMIC DNA]</scope>
    <source>
        <strain evidence="2">TK102</strain>
    </source>
</reference>
<gene>
    <name evidence="2" type="ORF">O987_28250</name>
</gene>
<proteinExistence type="predicted"/>
<dbReference type="EMBL" id="CP006704">
    <property type="protein sequence ID" value="AIJ49695.1"/>
    <property type="molecule type" value="Genomic_DNA"/>
</dbReference>
<name>A0A076Q0M8_COMTE</name>
<evidence type="ECO:0000313" key="2">
    <source>
        <dbReference type="EMBL" id="AIJ49695.1"/>
    </source>
</evidence>
<protein>
    <submittedName>
        <fullName evidence="2">Uncharacterized protein</fullName>
    </submittedName>
</protein>
<dbReference type="HOGENOM" id="CLU_105444_1_1_4"/>
<evidence type="ECO:0000256" key="1">
    <source>
        <dbReference type="SAM" id="MobiDB-lite"/>
    </source>
</evidence>
<sequence length="190" mass="20897">MPADVPASQANMSKTILYLDYDGVLHPEPVYRHPRGGMYFGLEHAGHSLFEYAEVLVEALAPYPDVAIVLSTSWVRVLSYSQARAYLPEALRSRVIGATFHSAMNKFEFDAMTRGAQVLADATRRSATNWVALDDDDEGWLGAASNHLVLSNGSQGLSNPKTVTELSVRLGEQSRRLRSSRPHHAKSSLS</sequence>
<dbReference type="RefSeq" id="WP_326998631.1">
    <property type="nucleotide sequence ID" value="NZ_CP006704.1"/>
</dbReference>
<feature type="compositionally biased region" description="Basic residues" evidence="1">
    <location>
        <begin position="176"/>
        <end position="190"/>
    </location>
</feature>
<accession>A0A076Q0M8</accession>